<reference evidence="1" key="1">
    <citation type="journal article" date="2017" name="Gigascience">
        <title>The genome draft of coconut (Cocos nucifera).</title>
        <authorList>
            <person name="Xiao Y."/>
            <person name="Xu P."/>
            <person name="Fan H."/>
            <person name="Baudouin L."/>
            <person name="Xia W."/>
            <person name="Bocs S."/>
            <person name="Xu J."/>
            <person name="Li Q."/>
            <person name="Guo A."/>
            <person name="Zhou L."/>
            <person name="Li J."/>
            <person name="Wu Y."/>
            <person name="Ma Z."/>
            <person name="Armero A."/>
            <person name="Issali A.E."/>
            <person name="Liu N."/>
            <person name="Peng M."/>
            <person name="Yang Y."/>
        </authorList>
    </citation>
    <scope>NUCLEOTIDE SEQUENCE</scope>
    <source>
        <tissue evidence="1">Spear leaf of Hainan Tall coconut</tissue>
    </source>
</reference>
<dbReference type="GO" id="GO:0006869">
    <property type="term" value="P:lipid transport"/>
    <property type="evidence" value="ECO:0007669"/>
    <property type="project" value="InterPro"/>
</dbReference>
<dbReference type="EMBL" id="CM017883">
    <property type="protein sequence ID" value="KAG1365630.1"/>
    <property type="molecule type" value="Genomic_DNA"/>
</dbReference>
<protein>
    <submittedName>
        <fullName evidence="1">Non-specific lipid-transfer protein 1</fullName>
    </submittedName>
</protein>
<organism evidence="1 2">
    <name type="scientific">Cocos nucifera</name>
    <name type="common">Coconut palm</name>
    <dbReference type="NCBI Taxonomy" id="13894"/>
    <lineage>
        <taxon>Eukaryota</taxon>
        <taxon>Viridiplantae</taxon>
        <taxon>Streptophyta</taxon>
        <taxon>Embryophyta</taxon>
        <taxon>Tracheophyta</taxon>
        <taxon>Spermatophyta</taxon>
        <taxon>Magnoliopsida</taxon>
        <taxon>Liliopsida</taxon>
        <taxon>Arecaceae</taxon>
        <taxon>Arecoideae</taxon>
        <taxon>Cocoseae</taxon>
        <taxon>Attaleinae</taxon>
        <taxon>Cocos</taxon>
    </lineage>
</organism>
<reference evidence="1" key="2">
    <citation type="submission" date="2019-07" db="EMBL/GenBank/DDBJ databases">
        <authorList>
            <person name="Yang Y."/>
            <person name="Bocs S."/>
            <person name="Baudouin L."/>
        </authorList>
    </citation>
    <scope>NUCLEOTIDE SEQUENCE</scope>
    <source>
        <tissue evidence="1">Spear leaf of Hainan Tall coconut</tissue>
    </source>
</reference>
<dbReference type="SUPFAM" id="SSF47699">
    <property type="entry name" value="Bifunctional inhibitor/lipid-transfer protein/seed storage 2S albumin"/>
    <property type="match status" value="1"/>
</dbReference>
<keyword evidence="2" id="KW-1185">Reference proteome</keyword>
<name>A0A8K0NAS4_COCNU</name>
<dbReference type="InterPro" id="IPR000528">
    <property type="entry name" value="Plant_nsLTP"/>
</dbReference>
<comment type="caution">
    <text evidence="1">The sequence shown here is derived from an EMBL/GenBank/DDBJ whole genome shotgun (WGS) entry which is preliminary data.</text>
</comment>
<dbReference type="Gene3D" id="1.10.110.10">
    <property type="entry name" value="Plant lipid-transfer and hydrophobic proteins"/>
    <property type="match status" value="1"/>
</dbReference>
<dbReference type="AlphaFoldDB" id="A0A8K0NAS4"/>
<gene>
    <name evidence="1" type="ORF">COCNU_12G006300</name>
</gene>
<evidence type="ECO:0000313" key="2">
    <source>
        <dbReference type="Proteomes" id="UP000797356"/>
    </source>
</evidence>
<proteinExistence type="predicted"/>
<dbReference type="GO" id="GO:0008289">
    <property type="term" value="F:lipid binding"/>
    <property type="evidence" value="ECO:0007669"/>
    <property type="project" value="InterPro"/>
</dbReference>
<accession>A0A8K0NAS4</accession>
<sequence length="83" mass="8312">MVASSVAECISYARRGGSIPPSCCSGVRSLAAAAKTTAHRATASRASPPGFPASSPVFLPASLASVRGVEIPDTFSPSTDCSK</sequence>
<evidence type="ECO:0000313" key="1">
    <source>
        <dbReference type="EMBL" id="KAG1365630.1"/>
    </source>
</evidence>
<dbReference type="PANTHER" id="PTHR33076">
    <property type="entry name" value="NON-SPECIFIC LIPID-TRANSFER PROTEIN 2-RELATED"/>
    <property type="match status" value="1"/>
</dbReference>
<dbReference type="InterPro" id="IPR036312">
    <property type="entry name" value="Bifun_inhib/LTP/seed_sf"/>
</dbReference>
<dbReference type="Proteomes" id="UP000797356">
    <property type="component" value="Chromosome 12"/>
</dbReference>